<sequence>MAGTNFVDDLVDNLLENFFNENDITAPLTTEPDSYFPQVGGKVQAIGSGKKASEALPPDVRKARLERINKEMIGMCDSEIKENEIATSKKTDTSKPTSFKGMGTYTHIAIKQAPAPNAFPHQRHVTERPEFLPLRGGSAPRGRYDIRPEHELPPNVRNAYAQLKTALEREQRSRNSELDPAARVGVLPVPETVRRPTTTVTTSTAVRLLEMMAIEGVGSASTSAAASRRQSTGGGDVAMGGAETAGTTYDAARDPRRRGR</sequence>
<organism evidence="2 3">
    <name type="scientific">Amniculicola lignicola CBS 123094</name>
    <dbReference type="NCBI Taxonomy" id="1392246"/>
    <lineage>
        <taxon>Eukaryota</taxon>
        <taxon>Fungi</taxon>
        <taxon>Dikarya</taxon>
        <taxon>Ascomycota</taxon>
        <taxon>Pezizomycotina</taxon>
        <taxon>Dothideomycetes</taxon>
        <taxon>Pleosporomycetidae</taxon>
        <taxon>Pleosporales</taxon>
        <taxon>Amniculicolaceae</taxon>
        <taxon>Amniculicola</taxon>
    </lineage>
</organism>
<proteinExistence type="predicted"/>
<feature type="region of interest" description="Disordered" evidence="1">
    <location>
        <begin position="219"/>
        <end position="260"/>
    </location>
</feature>
<dbReference type="AlphaFoldDB" id="A0A6A5WV90"/>
<dbReference type="EMBL" id="ML977574">
    <property type="protein sequence ID" value="KAF2002995.1"/>
    <property type="molecule type" value="Genomic_DNA"/>
</dbReference>
<reference evidence="2" key="1">
    <citation type="journal article" date="2020" name="Stud. Mycol.">
        <title>101 Dothideomycetes genomes: a test case for predicting lifestyles and emergence of pathogens.</title>
        <authorList>
            <person name="Haridas S."/>
            <person name="Albert R."/>
            <person name="Binder M."/>
            <person name="Bloem J."/>
            <person name="Labutti K."/>
            <person name="Salamov A."/>
            <person name="Andreopoulos B."/>
            <person name="Baker S."/>
            <person name="Barry K."/>
            <person name="Bills G."/>
            <person name="Bluhm B."/>
            <person name="Cannon C."/>
            <person name="Castanera R."/>
            <person name="Culley D."/>
            <person name="Daum C."/>
            <person name="Ezra D."/>
            <person name="Gonzalez J."/>
            <person name="Henrissat B."/>
            <person name="Kuo A."/>
            <person name="Liang C."/>
            <person name="Lipzen A."/>
            <person name="Lutzoni F."/>
            <person name="Magnuson J."/>
            <person name="Mondo S."/>
            <person name="Nolan M."/>
            <person name="Ohm R."/>
            <person name="Pangilinan J."/>
            <person name="Park H.-J."/>
            <person name="Ramirez L."/>
            <person name="Alfaro M."/>
            <person name="Sun H."/>
            <person name="Tritt A."/>
            <person name="Yoshinaga Y."/>
            <person name="Zwiers L.-H."/>
            <person name="Turgeon B."/>
            <person name="Goodwin S."/>
            <person name="Spatafora J."/>
            <person name="Crous P."/>
            <person name="Grigoriev I."/>
        </authorList>
    </citation>
    <scope>NUCLEOTIDE SEQUENCE</scope>
    <source>
        <strain evidence="2">CBS 123094</strain>
    </source>
</reference>
<dbReference type="Proteomes" id="UP000799779">
    <property type="component" value="Unassembled WGS sequence"/>
</dbReference>
<evidence type="ECO:0000313" key="2">
    <source>
        <dbReference type="EMBL" id="KAF2002995.1"/>
    </source>
</evidence>
<evidence type="ECO:0000256" key="1">
    <source>
        <dbReference type="SAM" id="MobiDB-lite"/>
    </source>
</evidence>
<keyword evidence="3" id="KW-1185">Reference proteome</keyword>
<protein>
    <submittedName>
        <fullName evidence="2">Uncharacterized protein</fullName>
    </submittedName>
</protein>
<dbReference type="OrthoDB" id="3693506at2759"/>
<gene>
    <name evidence="2" type="ORF">P154DRAFT_520359</name>
</gene>
<name>A0A6A5WV90_9PLEO</name>
<feature type="compositionally biased region" description="Low complexity" evidence="1">
    <location>
        <begin position="219"/>
        <end position="231"/>
    </location>
</feature>
<evidence type="ECO:0000313" key="3">
    <source>
        <dbReference type="Proteomes" id="UP000799779"/>
    </source>
</evidence>
<accession>A0A6A5WV90</accession>